<dbReference type="InterPro" id="IPR013324">
    <property type="entry name" value="RNA_pol_sigma_r3/r4-like"/>
</dbReference>
<evidence type="ECO:0000313" key="2">
    <source>
        <dbReference type="EMBL" id="PXW86701.1"/>
    </source>
</evidence>
<name>A0A2V3W0N8_9BACI</name>
<dbReference type="GO" id="GO:0006352">
    <property type="term" value="P:DNA-templated transcription initiation"/>
    <property type="evidence" value="ECO:0007669"/>
    <property type="project" value="InterPro"/>
</dbReference>
<proteinExistence type="predicted"/>
<dbReference type="InterPro" id="IPR036388">
    <property type="entry name" value="WH-like_DNA-bd_sf"/>
</dbReference>
<dbReference type="Gene3D" id="1.10.10.10">
    <property type="entry name" value="Winged helix-like DNA-binding domain superfamily/Winged helix DNA-binding domain"/>
    <property type="match status" value="1"/>
</dbReference>
<sequence>MVENMNWVDSFIEEYTEGRKILKEKREALGNTELDKTDRTQINSMIEEMSVVIEWLKSGKDPYELRGKDKRSAYQKRALLNMDLFPSLDIIPASFNERENSRELTETEKEFIANVLAELSLRERQCYLLHYANRRSFEEIAIELGLRKATVQSYIIRAREKVKDKISEGTK</sequence>
<reference evidence="2 3" key="1">
    <citation type="submission" date="2018-05" db="EMBL/GenBank/DDBJ databases">
        <title>Genomic Encyclopedia of Type Strains, Phase IV (KMG-IV): sequencing the most valuable type-strain genomes for metagenomic binning, comparative biology and taxonomic classification.</title>
        <authorList>
            <person name="Goeker M."/>
        </authorList>
    </citation>
    <scope>NUCLEOTIDE SEQUENCE [LARGE SCALE GENOMIC DNA]</scope>
    <source>
        <strain evidence="2 3">DSM 28556</strain>
    </source>
</reference>
<dbReference type="InterPro" id="IPR013249">
    <property type="entry name" value="RNA_pol_sigma70_r4_t2"/>
</dbReference>
<accession>A0A2V3W0N8</accession>
<evidence type="ECO:0000259" key="1">
    <source>
        <dbReference type="Pfam" id="PF08281"/>
    </source>
</evidence>
<feature type="domain" description="RNA polymerase sigma factor 70 region 4 type 2" evidence="1">
    <location>
        <begin position="113"/>
        <end position="161"/>
    </location>
</feature>
<organism evidence="2 3">
    <name type="scientific">Pseudogracilibacillus auburnensis</name>
    <dbReference type="NCBI Taxonomy" id="1494959"/>
    <lineage>
        <taxon>Bacteria</taxon>
        <taxon>Bacillati</taxon>
        <taxon>Bacillota</taxon>
        <taxon>Bacilli</taxon>
        <taxon>Bacillales</taxon>
        <taxon>Bacillaceae</taxon>
        <taxon>Pseudogracilibacillus</taxon>
    </lineage>
</organism>
<protein>
    <submittedName>
        <fullName evidence="2">RNA polymerase sigma-70 factor (ECF subfamily)</fullName>
    </submittedName>
</protein>
<dbReference type="CDD" id="cd06171">
    <property type="entry name" value="Sigma70_r4"/>
    <property type="match status" value="1"/>
</dbReference>
<dbReference type="Proteomes" id="UP000247978">
    <property type="component" value="Unassembled WGS sequence"/>
</dbReference>
<dbReference type="GO" id="GO:0016987">
    <property type="term" value="F:sigma factor activity"/>
    <property type="evidence" value="ECO:0007669"/>
    <property type="project" value="InterPro"/>
</dbReference>
<keyword evidence="3" id="KW-1185">Reference proteome</keyword>
<dbReference type="Pfam" id="PF08281">
    <property type="entry name" value="Sigma70_r4_2"/>
    <property type="match status" value="1"/>
</dbReference>
<comment type="caution">
    <text evidence="2">The sequence shown here is derived from an EMBL/GenBank/DDBJ whole genome shotgun (WGS) entry which is preliminary data.</text>
</comment>
<dbReference type="EMBL" id="QJJQ01000007">
    <property type="protein sequence ID" value="PXW86701.1"/>
    <property type="molecule type" value="Genomic_DNA"/>
</dbReference>
<dbReference type="OrthoDB" id="2083683at2"/>
<dbReference type="GO" id="GO:0003677">
    <property type="term" value="F:DNA binding"/>
    <property type="evidence" value="ECO:0007669"/>
    <property type="project" value="InterPro"/>
</dbReference>
<dbReference type="RefSeq" id="WP_158525610.1">
    <property type="nucleotide sequence ID" value="NZ_JBHUHB010000001.1"/>
</dbReference>
<evidence type="ECO:0000313" key="3">
    <source>
        <dbReference type="Proteomes" id="UP000247978"/>
    </source>
</evidence>
<dbReference type="AlphaFoldDB" id="A0A2V3W0N8"/>
<gene>
    <name evidence="2" type="ORF">DFR56_107223</name>
</gene>
<dbReference type="SUPFAM" id="SSF88659">
    <property type="entry name" value="Sigma3 and sigma4 domains of RNA polymerase sigma factors"/>
    <property type="match status" value="1"/>
</dbReference>